<dbReference type="InterPro" id="IPR001173">
    <property type="entry name" value="Glyco_trans_2-like"/>
</dbReference>
<gene>
    <name evidence="2" type="ORF">AQJ54_33665</name>
</gene>
<sequence>MLTPTLSVVVPFYNVAPYFPELLESLAHQDLKDIQVILVDDGSTDTSPQIATAWVAKDDRFSLVTQHNQGLSAARNAGAERATGTYLAFADSDDVVPPTAYRALVESLESTASDFASGDVRRLDSSGTHRHPRYADVFAAPRSRTHITRDQDLILDRMIWNKVFRRSFWDRHRFAFSLAQYEDAPVTVRAHIEARSVDVVGQVVYHWRIREAGERSITQRLYEPDNIAARMRMMVVTGEILRERAPELLPVYERDMCLGDLRIAMLAMLENTDDAMATALELGRGFLARVDEQVIERLPEVNRHRLALLLAGKSEELREALRADGQ</sequence>
<dbReference type="RefSeq" id="WP_062243807.1">
    <property type="nucleotide sequence ID" value="NZ_JBPJFL010000002.1"/>
</dbReference>
<proteinExistence type="predicted"/>
<dbReference type="Proteomes" id="UP000054375">
    <property type="component" value="Unassembled WGS sequence"/>
</dbReference>
<evidence type="ECO:0000313" key="3">
    <source>
        <dbReference type="Proteomes" id="UP000054375"/>
    </source>
</evidence>
<accession>A0A101RT12</accession>
<feature type="domain" description="Glycosyltransferase 2-like" evidence="1">
    <location>
        <begin position="7"/>
        <end position="168"/>
    </location>
</feature>
<comment type="caution">
    <text evidence="2">The sequence shown here is derived from an EMBL/GenBank/DDBJ whole genome shotgun (WGS) entry which is preliminary data.</text>
</comment>
<dbReference type="PANTHER" id="PTHR22916:SF3">
    <property type="entry name" value="UDP-GLCNAC:BETAGAL BETA-1,3-N-ACETYLGLUCOSAMINYLTRANSFERASE-LIKE PROTEIN 1"/>
    <property type="match status" value="1"/>
</dbReference>
<dbReference type="InterPro" id="IPR029044">
    <property type="entry name" value="Nucleotide-diphossugar_trans"/>
</dbReference>
<dbReference type="CDD" id="cd00761">
    <property type="entry name" value="Glyco_tranf_GTA_type"/>
    <property type="match status" value="1"/>
</dbReference>
<dbReference type="AlphaFoldDB" id="A0A101RT12"/>
<dbReference type="PANTHER" id="PTHR22916">
    <property type="entry name" value="GLYCOSYLTRANSFERASE"/>
    <property type="match status" value="1"/>
</dbReference>
<dbReference type="SUPFAM" id="SSF53448">
    <property type="entry name" value="Nucleotide-diphospho-sugar transferases"/>
    <property type="match status" value="1"/>
</dbReference>
<dbReference type="Gene3D" id="3.90.550.10">
    <property type="entry name" value="Spore Coat Polysaccharide Biosynthesis Protein SpsA, Chain A"/>
    <property type="match status" value="1"/>
</dbReference>
<dbReference type="EMBL" id="LMWV01000028">
    <property type="protein sequence ID" value="KUN61088.1"/>
    <property type="molecule type" value="Genomic_DNA"/>
</dbReference>
<name>A0A101RT12_9ACTN</name>
<evidence type="ECO:0000259" key="1">
    <source>
        <dbReference type="Pfam" id="PF00535"/>
    </source>
</evidence>
<dbReference type="Pfam" id="PF00535">
    <property type="entry name" value="Glycos_transf_2"/>
    <property type="match status" value="1"/>
</dbReference>
<organism evidence="2 3">
    <name type="scientific">Streptomyces griseorubiginosus</name>
    <dbReference type="NCBI Taxonomy" id="67304"/>
    <lineage>
        <taxon>Bacteria</taxon>
        <taxon>Bacillati</taxon>
        <taxon>Actinomycetota</taxon>
        <taxon>Actinomycetes</taxon>
        <taxon>Kitasatosporales</taxon>
        <taxon>Streptomycetaceae</taxon>
        <taxon>Streptomyces</taxon>
    </lineage>
</organism>
<dbReference type="GO" id="GO:0016758">
    <property type="term" value="F:hexosyltransferase activity"/>
    <property type="evidence" value="ECO:0007669"/>
    <property type="project" value="UniProtKB-ARBA"/>
</dbReference>
<protein>
    <recommendedName>
        <fullName evidence="1">Glycosyltransferase 2-like domain-containing protein</fullName>
    </recommendedName>
</protein>
<evidence type="ECO:0000313" key="2">
    <source>
        <dbReference type="EMBL" id="KUN61088.1"/>
    </source>
</evidence>
<keyword evidence="3" id="KW-1185">Reference proteome</keyword>
<reference evidence="2 3" key="1">
    <citation type="submission" date="2015-10" db="EMBL/GenBank/DDBJ databases">
        <title>Draft genome sequence of Streptomyces griseorubiginosus DSM 40469, type strain for the species Streptomyces griseorubiginosus.</title>
        <authorList>
            <person name="Ruckert C."/>
            <person name="Winkler A."/>
            <person name="Kalinowski J."/>
            <person name="Kampfer P."/>
            <person name="Glaeser S."/>
        </authorList>
    </citation>
    <scope>NUCLEOTIDE SEQUENCE [LARGE SCALE GENOMIC DNA]</scope>
    <source>
        <strain evidence="2 3">DSM 40469</strain>
    </source>
</reference>